<feature type="compositionally biased region" description="Polar residues" evidence="1">
    <location>
        <begin position="73"/>
        <end position="82"/>
    </location>
</feature>
<dbReference type="InterPro" id="IPR002182">
    <property type="entry name" value="NB-ARC"/>
</dbReference>
<dbReference type="PANTHER" id="PTHR15140:SF51">
    <property type="entry name" value="LATE BLIGHT RESISTANCE PROTEIN HOMOLOG R1A-3 ISOFORM X1"/>
    <property type="match status" value="1"/>
</dbReference>
<dbReference type="EMBL" id="JAIVGD010000003">
    <property type="protein sequence ID" value="KAH0777695.1"/>
    <property type="molecule type" value="Genomic_DNA"/>
</dbReference>
<proteinExistence type="predicted"/>
<sequence>MPVGLHLMMMQTQVPRISILHAVDPAEHSRVSGEPPCFRRTQLFRSFSFVMLGCCGVCPNIHLKSQAKGSLGGQQWSPSASPAQGVGSGRDRSNQEMSDDELMEIVYRGLKGRRFLIFIDDIWSTEAWDQMQRIFPNDDNKSRILLTTRLKYVADYVNCPDFPPHKRICSVVSKFKLLKVLDVLSLWYDFSCVIPELVHLSYVAARIEKALSLDKLRNLQIIILQENIGVNRPTKLEQPLDIWRMSELRHVDIDSPLYISNPLEAKNPLFLNNLQNLYLYNSHFIVEIIKRTPINLKKLKFIDESEHPDWSAILDSLILLEELETLLIKLESIDLNIFSGDILSCKIKKLSPNIKKLILLGMKDEEIEGYLKEAGDDYTASHYILPHLLNFWDKKPLRNRETVKVSLVGRVMEVSRRASMLFTDALVGFGKDPSM</sequence>
<dbReference type="SUPFAM" id="SSF52540">
    <property type="entry name" value="P-loop containing nucleoside triphosphate hydrolases"/>
    <property type="match status" value="1"/>
</dbReference>
<feature type="domain" description="NB-ARC" evidence="2">
    <location>
        <begin position="93"/>
        <end position="177"/>
    </location>
</feature>
<accession>A0ABQ7WAU7</accession>
<protein>
    <recommendedName>
        <fullName evidence="2">NB-ARC domain-containing protein</fullName>
    </recommendedName>
</protein>
<comment type="caution">
    <text evidence="3">The sequence shown here is derived from an EMBL/GenBank/DDBJ whole genome shotgun (WGS) entry which is preliminary data.</text>
</comment>
<evidence type="ECO:0000259" key="2">
    <source>
        <dbReference type="Pfam" id="PF00931"/>
    </source>
</evidence>
<evidence type="ECO:0000313" key="3">
    <source>
        <dbReference type="EMBL" id="KAH0777695.1"/>
    </source>
</evidence>
<feature type="region of interest" description="Disordered" evidence="1">
    <location>
        <begin position="72"/>
        <end position="96"/>
    </location>
</feature>
<dbReference type="InterPro" id="IPR027417">
    <property type="entry name" value="P-loop_NTPase"/>
</dbReference>
<evidence type="ECO:0000313" key="4">
    <source>
        <dbReference type="Proteomes" id="UP000826656"/>
    </source>
</evidence>
<dbReference type="Proteomes" id="UP000826656">
    <property type="component" value="Unassembled WGS sequence"/>
</dbReference>
<dbReference type="PANTHER" id="PTHR15140">
    <property type="entry name" value="TUBULIN-SPECIFIC CHAPERONE E"/>
    <property type="match status" value="1"/>
</dbReference>
<reference evidence="3 4" key="1">
    <citation type="journal article" date="2021" name="bioRxiv">
        <title>Chromosome-scale and haplotype-resolved genome assembly of a tetraploid potato cultivar.</title>
        <authorList>
            <person name="Sun H."/>
            <person name="Jiao W.-B."/>
            <person name="Krause K."/>
            <person name="Campoy J.A."/>
            <person name="Goel M."/>
            <person name="Folz-Donahue K."/>
            <person name="Kukat C."/>
            <person name="Huettel B."/>
            <person name="Schneeberger K."/>
        </authorList>
    </citation>
    <scope>NUCLEOTIDE SEQUENCE [LARGE SCALE GENOMIC DNA]</scope>
    <source>
        <strain evidence="3">SolTubOtavaFocal</strain>
        <tissue evidence="3">Leaves</tissue>
    </source>
</reference>
<dbReference type="SUPFAM" id="SSF52047">
    <property type="entry name" value="RNI-like"/>
    <property type="match status" value="1"/>
</dbReference>
<organism evidence="3 4">
    <name type="scientific">Solanum tuberosum</name>
    <name type="common">Potato</name>
    <dbReference type="NCBI Taxonomy" id="4113"/>
    <lineage>
        <taxon>Eukaryota</taxon>
        <taxon>Viridiplantae</taxon>
        <taxon>Streptophyta</taxon>
        <taxon>Embryophyta</taxon>
        <taxon>Tracheophyta</taxon>
        <taxon>Spermatophyta</taxon>
        <taxon>Magnoliopsida</taxon>
        <taxon>eudicotyledons</taxon>
        <taxon>Gunneridae</taxon>
        <taxon>Pentapetalae</taxon>
        <taxon>asterids</taxon>
        <taxon>lamiids</taxon>
        <taxon>Solanales</taxon>
        <taxon>Solanaceae</taxon>
        <taxon>Solanoideae</taxon>
        <taxon>Solaneae</taxon>
        <taxon>Solanum</taxon>
    </lineage>
</organism>
<keyword evidence="4" id="KW-1185">Reference proteome</keyword>
<dbReference type="Gene3D" id="3.40.50.300">
    <property type="entry name" value="P-loop containing nucleotide triphosphate hydrolases"/>
    <property type="match status" value="1"/>
</dbReference>
<gene>
    <name evidence="3" type="ORF">KY290_009106</name>
</gene>
<name>A0ABQ7WAU7_SOLTU</name>
<evidence type="ECO:0000256" key="1">
    <source>
        <dbReference type="SAM" id="MobiDB-lite"/>
    </source>
</evidence>
<dbReference type="Pfam" id="PF00931">
    <property type="entry name" value="NB-ARC"/>
    <property type="match status" value="1"/>
</dbReference>